<dbReference type="AlphaFoldDB" id="A0A2V2NC71"/>
<evidence type="ECO:0008006" key="3">
    <source>
        <dbReference type="Google" id="ProtNLM"/>
    </source>
</evidence>
<dbReference type="RefSeq" id="WP_109967327.1">
    <property type="nucleotide sequence ID" value="NZ_CP176093.1"/>
</dbReference>
<sequence length="168" mass="18138">MNTTTLTWLSIWAVSIITLSGIGIVTAGNIPDNEWSLNLSGNHQEYITQEEYEQSINVEQTSNYFSSVVDEKGQVWDGMPLWRLTNRVNDTGNLAYLVTVTGTDGSTITLPGSEIAGNDAFILANTKNGEPIEQGDPSYPLVLAGRNLPAEEMISGVSSLTLTPSDSI</sequence>
<evidence type="ECO:0000313" key="1">
    <source>
        <dbReference type="EMBL" id="PWR74048.1"/>
    </source>
</evidence>
<accession>A0A2V2NC71</accession>
<reference evidence="1 2" key="1">
    <citation type="submission" date="2018-05" db="EMBL/GenBank/DDBJ databases">
        <title>Draft genome of Methanospirillum lacunae Ki8-1.</title>
        <authorList>
            <person name="Dueholm M.S."/>
            <person name="Nielsen P.H."/>
            <person name="Bakmann L.F."/>
            <person name="Otzen D.E."/>
        </authorList>
    </citation>
    <scope>NUCLEOTIDE SEQUENCE [LARGE SCALE GENOMIC DNA]</scope>
    <source>
        <strain evidence="1 2">Ki8-1</strain>
    </source>
</reference>
<dbReference type="SUPFAM" id="SSF56524">
    <property type="entry name" value="Oxidoreductase molybdopterin-binding domain"/>
    <property type="match status" value="1"/>
</dbReference>
<protein>
    <recommendedName>
        <fullName evidence="3">Oxidoreductase molybdopterin-binding domain-containing protein</fullName>
    </recommendedName>
</protein>
<keyword evidence="2" id="KW-1185">Reference proteome</keyword>
<comment type="caution">
    <text evidence="1">The sequence shown here is derived from an EMBL/GenBank/DDBJ whole genome shotgun (WGS) entry which is preliminary data.</text>
</comment>
<gene>
    <name evidence="1" type="ORF">DK846_02505</name>
</gene>
<dbReference type="GeneID" id="97549405"/>
<organism evidence="1 2">
    <name type="scientific">Methanospirillum lacunae</name>
    <dbReference type="NCBI Taxonomy" id="668570"/>
    <lineage>
        <taxon>Archaea</taxon>
        <taxon>Methanobacteriati</taxon>
        <taxon>Methanobacteriota</taxon>
        <taxon>Stenosarchaea group</taxon>
        <taxon>Methanomicrobia</taxon>
        <taxon>Methanomicrobiales</taxon>
        <taxon>Methanospirillaceae</taxon>
        <taxon>Methanospirillum</taxon>
    </lineage>
</organism>
<dbReference type="InterPro" id="IPR036374">
    <property type="entry name" value="OxRdtase_Mopterin-bd_sf"/>
</dbReference>
<dbReference type="EMBL" id="QGMY01000002">
    <property type="protein sequence ID" value="PWR74048.1"/>
    <property type="molecule type" value="Genomic_DNA"/>
</dbReference>
<dbReference type="Proteomes" id="UP000245657">
    <property type="component" value="Unassembled WGS sequence"/>
</dbReference>
<evidence type="ECO:0000313" key="2">
    <source>
        <dbReference type="Proteomes" id="UP000245657"/>
    </source>
</evidence>
<name>A0A2V2NC71_9EURY</name>
<proteinExistence type="predicted"/>